<evidence type="ECO:0000313" key="1">
    <source>
        <dbReference type="EMBL" id="CBL28101.1"/>
    </source>
</evidence>
<reference evidence="1 2" key="2">
    <citation type="submission" date="2010-03" db="EMBL/GenBank/DDBJ databases">
        <authorList>
            <person name="Pajon A."/>
        </authorList>
    </citation>
    <scope>NUCLEOTIDE SEQUENCE [LARGE SCALE GENOMIC DNA]</scope>
    <source>
        <strain evidence="1 2">SGP1</strain>
    </source>
</reference>
<sequence length="289" mass="32205">MKKLQTGNVVIVVLVLGILAAGAYFLMGSGLFISTPAVASMTPEELAAENEALMKQFQEAGRSIGGMAVLGRSKAALEWLEKYAPDGHPTPLPDDPKAANEGLKKRVADAKVIFEAMQAAEKRENPWLRQYYGEENEQTLKKLGIKSLKVKEAQDDEIKKFLKPARTTAKALKGFLLKHGREIAQDKNYNLASVLDTPEHILGVVKPYLEEDVDYNDSRFSFHGDNKEWWVGYKLDGLSDELRQKIVEGNIGLYRDLYKAPDKGKYLMDINALYDGGDIVFLNVNSILL</sequence>
<organism evidence="1 2">
    <name type="scientific">Fretibacterium fastidiosum</name>
    <dbReference type="NCBI Taxonomy" id="651822"/>
    <lineage>
        <taxon>Bacteria</taxon>
        <taxon>Thermotogati</taxon>
        <taxon>Synergistota</taxon>
        <taxon>Synergistia</taxon>
        <taxon>Synergistales</taxon>
        <taxon>Aminobacteriaceae</taxon>
        <taxon>Fretibacterium</taxon>
    </lineage>
</organism>
<protein>
    <submittedName>
        <fullName evidence="1">Uncharacterized protein</fullName>
    </submittedName>
</protein>
<dbReference type="Proteomes" id="UP000008957">
    <property type="component" value="Chromosome"/>
</dbReference>
<keyword evidence="2" id="KW-1185">Reference proteome</keyword>
<dbReference type="EMBL" id="FP929056">
    <property type="protein sequence ID" value="CBL28101.1"/>
    <property type="molecule type" value="Genomic_DNA"/>
</dbReference>
<name>A0AB94IWK4_9BACT</name>
<evidence type="ECO:0000313" key="2">
    <source>
        <dbReference type="Proteomes" id="UP000008957"/>
    </source>
</evidence>
<dbReference type="KEGG" id="sbr:SY1_07820"/>
<reference evidence="2" key="1">
    <citation type="submission" date="2010-03" db="EMBL/GenBank/DDBJ databases">
        <title>The genome sequence of Synergistetes sp. SGP1.</title>
        <authorList>
            <consortium name="metaHIT consortium -- http://www.metahit.eu/"/>
            <person name="Pajon A."/>
            <person name="Turner K."/>
            <person name="Parkhill J."/>
            <person name="Wade W."/>
            <person name="Vartoukian S."/>
        </authorList>
    </citation>
    <scope>NUCLEOTIDE SEQUENCE [LARGE SCALE GENOMIC DNA]</scope>
    <source>
        <strain evidence="2">SGP1</strain>
    </source>
</reference>
<accession>A0AB94IWK4</accession>
<dbReference type="AlphaFoldDB" id="A0AB94IWK4"/>
<dbReference type="RefSeq" id="WP_015556248.1">
    <property type="nucleotide sequence ID" value="NC_021038.1"/>
</dbReference>
<gene>
    <name evidence="1" type="ORF">SY1_07820</name>
</gene>
<proteinExistence type="predicted"/>